<reference evidence="2" key="1">
    <citation type="submission" date="2013-05" db="EMBL/GenBank/DDBJ databases">
        <title>Genome assembly of Cystobacter fuscus DSM 2262.</title>
        <authorList>
            <person name="Sharma G."/>
            <person name="Khatri I."/>
            <person name="Kaur C."/>
            <person name="Mayilraj S."/>
            <person name="Subramanian S."/>
        </authorList>
    </citation>
    <scope>NUCLEOTIDE SEQUENCE [LARGE SCALE GENOMIC DNA]</scope>
    <source>
        <strain evidence="2">DSM 2262</strain>
    </source>
</reference>
<dbReference type="AlphaFoldDB" id="S9QAD8"/>
<feature type="region of interest" description="Disordered" evidence="1">
    <location>
        <begin position="1"/>
        <end position="45"/>
    </location>
</feature>
<sequence>MGAVQQTEGEEQQRESAHPATPASRSRRVNRDRSRGPKRVGRGQR</sequence>
<dbReference type="EMBL" id="ANAH02000025">
    <property type="protein sequence ID" value="EPX58299.1"/>
    <property type="molecule type" value="Genomic_DNA"/>
</dbReference>
<name>S9QAD8_CYSF2</name>
<proteinExistence type="predicted"/>
<protein>
    <submittedName>
        <fullName evidence="2">Uncharacterized protein</fullName>
    </submittedName>
</protein>
<evidence type="ECO:0000313" key="2">
    <source>
        <dbReference type="EMBL" id="EPX58299.1"/>
    </source>
</evidence>
<dbReference type="Proteomes" id="UP000011682">
    <property type="component" value="Unassembled WGS sequence"/>
</dbReference>
<comment type="caution">
    <text evidence="2">The sequence shown here is derived from an EMBL/GenBank/DDBJ whole genome shotgun (WGS) entry which is preliminary data.</text>
</comment>
<evidence type="ECO:0000313" key="3">
    <source>
        <dbReference type="Proteomes" id="UP000011682"/>
    </source>
</evidence>
<keyword evidence="3" id="KW-1185">Reference proteome</keyword>
<evidence type="ECO:0000256" key="1">
    <source>
        <dbReference type="SAM" id="MobiDB-lite"/>
    </source>
</evidence>
<gene>
    <name evidence="2" type="ORF">D187_004055</name>
</gene>
<accession>S9QAD8</accession>
<feature type="compositionally biased region" description="Basic residues" evidence="1">
    <location>
        <begin position="36"/>
        <end position="45"/>
    </location>
</feature>
<organism evidence="2 3">
    <name type="scientific">Cystobacter fuscus (strain ATCC 25194 / DSM 2262 / NBRC 100088 / M29)</name>
    <dbReference type="NCBI Taxonomy" id="1242864"/>
    <lineage>
        <taxon>Bacteria</taxon>
        <taxon>Pseudomonadati</taxon>
        <taxon>Myxococcota</taxon>
        <taxon>Myxococcia</taxon>
        <taxon>Myxococcales</taxon>
        <taxon>Cystobacterineae</taxon>
        <taxon>Archangiaceae</taxon>
        <taxon>Cystobacter</taxon>
    </lineage>
</organism>